<dbReference type="InterPro" id="IPR011006">
    <property type="entry name" value="CheY-like_superfamily"/>
</dbReference>
<dbReference type="Proteomes" id="UP000192582">
    <property type="component" value="Unassembled WGS sequence"/>
</dbReference>
<evidence type="ECO:0000256" key="1">
    <source>
        <dbReference type="ARBA" id="ARBA00022553"/>
    </source>
</evidence>
<evidence type="ECO:0000256" key="2">
    <source>
        <dbReference type="PROSITE-ProRule" id="PRU00169"/>
    </source>
</evidence>
<reference evidence="4 5" key="1">
    <citation type="submission" date="2017-04" db="EMBL/GenBank/DDBJ databases">
        <authorList>
            <person name="Afonso C.L."/>
            <person name="Miller P.J."/>
            <person name="Scott M.A."/>
            <person name="Spackman E."/>
            <person name="Goraichik I."/>
            <person name="Dimitrov K.M."/>
            <person name="Suarez D.L."/>
            <person name="Swayne D.E."/>
        </authorList>
    </citation>
    <scope>NUCLEOTIDE SEQUENCE [LARGE SCALE GENOMIC DNA]</scope>
    <source>
        <strain evidence="4 5">KR-140</strain>
    </source>
</reference>
<dbReference type="Gene3D" id="3.40.50.2300">
    <property type="match status" value="1"/>
</dbReference>
<evidence type="ECO:0000313" key="5">
    <source>
        <dbReference type="Proteomes" id="UP000192582"/>
    </source>
</evidence>
<name>A0A1W1UBJ4_9DEIO</name>
<feature type="modified residue" description="4-aspartylphosphate" evidence="2">
    <location>
        <position position="61"/>
    </location>
</feature>
<dbReference type="SUPFAM" id="SSF52172">
    <property type="entry name" value="CheY-like"/>
    <property type="match status" value="1"/>
</dbReference>
<accession>A0A1W1UBJ4</accession>
<feature type="domain" description="Response regulatory" evidence="3">
    <location>
        <begin position="9"/>
        <end position="126"/>
    </location>
</feature>
<dbReference type="RefSeq" id="WP_084045234.1">
    <property type="nucleotide sequence ID" value="NZ_FWWU01000002.1"/>
</dbReference>
<sequence length="147" mass="15888">MPPQTPLTSLLLVEDNAAHALLLAAALEELAVAYQLEVIVNGFHAAARLQLPPLPDIVLMDMHLPRMNGVEVIQALGGRLMEVNVVLWSAAHNPLAAVEAAAVGVDPYLEKPSTSRRSLEVLGRVLTLQRLPLGFRVAAWERHQGQG</sequence>
<dbReference type="PROSITE" id="PS50110">
    <property type="entry name" value="RESPONSE_REGULATORY"/>
    <property type="match status" value="1"/>
</dbReference>
<keyword evidence="5" id="KW-1185">Reference proteome</keyword>
<dbReference type="STRING" id="695939.SAMN00790413_06670"/>
<dbReference type="OrthoDB" id="9808843at2"/>
<evidence type="ECO:0000259" key="3">
    <source>
        <dbReference type="PROSITE" id="PS50110"/>
    </source>
</evidence>
<evidence type="ECO:0000313" key="4">
    <source>
        <dbReference type="EMBL" id="SMB78466.1"/>
    </source>
</evidence>
<gene>
    <name evidence="4" type="ORF">SAMN00790413_06670</name>
</gene>
<keyword evidence="1 2" id="KW-0597">Phosphoprotein</keyword>
<proteinExistence type="predicted"/>
<dbReference type="Pfam" id="PF00072">
    <property type="entry name" value="Response_reg"/>
    <property type="match status" value="1"/>
</dbReference>
<dbReference type="SMART" id="SM00448">
    <property type="entry name" value="REC"/>
    <property type="match status" value="1"/>
</dbReference>
<organism evidence="4 5">
    <name type="scientific">Deinococcus hopiensis KR-140</name>
    <dbReference type="NCBI Taxonomy" id="695939"/>
    <lineage>
        <taxon>Bacteria</taxon>
        <taxon>Thermotogati</taxon>
        <taxon>Deinococcota</taxon>
        <taxon>Deinococci</taxon>
        <taxon>Deinococcales</taxon>
        <taxon>Deinococcaceae</taxon>
        <taxon>Deinococcus</taxon>
    </lineage>
</organism>
<dbReference type="GO" id="GO:0000160">
    <property type="term" value="P:phosphorelay signal transduction system"/>
    <property type="evidence" value="ECO:0007669"/>
    <property type="project" value="InterPro"/>
</dbReference>
<dbReference type="PANTHER" id="PTHR44591:SF23">
    <property type="entry name" value="CHEY SUBFAMILY"/>
    <property type="match status" value="1"/>
</dbReference>
<dbReference type="PANTHER" id="PTHR44591">
    <property type="entry name" value="STRESS RESPONSE REGULATOR PROTEIN 1"/>
    <property type="match status" value="1"/>
</dbReference>
<dbReference type="InterPro" id="IPR001789">
    <property type="entry name" value="Sig_transdc_resp-reg_receiver"/>
</dbReference>
<dbReference type="EMBL" id="FWWU01000002">
    <property type="protein sequence ID" value="SMB78466.1"/>
    <property type="molecule type" value="Genomic_DNA"/>
</dbReference>
<dbReference type="CDD" id="cd00156">
    <property type="entry name" value="REC"/>
    <property type="match status" value="1"/>
</dbReference>
<dbReference type="InterPro" id="IPR050595">
    <property type="entry name" value="Bact_response_regulator"/>
</dbReference>
<protein>
    <submittedName>
        <fullName evidence="4">CheY chemotaxis protein or a CheY-like REC (Receiver) domain</fullName>
    </submittedName>
</protein>
<dbReference type="AlphaFoldDB" id="A0A1W1UBJ4"/>